<accession>A0ABV7VRT1</accession>
<dbReference type="EMBL" id="JBHRYB010000005">
    <property type="protein sequence ID" value="MFC3679407.1"/>
    <property type="molecule type" value="Genomic_DNA"/>
</dbReference>
<feature type="domain" description="DUF2007" evidence="2">
    <location>
        <begin position="1"/>
        <end position="63"/>
    </location>
</feature>
<keyword evidence="1" id="KW-1133">Transmembrane helix</keyword>
<dbReference type="RefSeq" id="WP_376865097.1">
    <property type="nucleotide sequence ID" value="NZ_JBHRYB010000005.1"/>
</dbReference>
<keyword evidence="1" id="KW-0472">Membrane</keyword>
<proteinExistence type="predicted"/>
<reference evidence="4" key="1">
    <citation type="journal article" date="2019" name="Int. J. Syst. Evol. Microbiol.">
        <title>The Global Catalogue of Microorganisms (GCM) 10K type strain sequencing project: providing services to taxonomists for standard genome sequencing and annotation.</title>
        <authorList>
            <consortium name="The Broad Institute Genomics Platform"/>
            <consortium name="The Broad Institute Genome Sequencing Center for Infectious Disease"/>
            <person name="Wu L."/>
            <person name="Ma J."/>
        </authorList>
    </citation>
    <scope>NUCLEOTIDE SEQUENCE [LARGE SCALE GENOMIC DNA]</scope>
    <source>
        <strain evidence="4">KCTC 42424</strain>
    </source>
</reference>
<organism evidence="3 4">
    <name type="scientific">Bacterioplanoides pacificum</name>
    <dbReference type="NCBI Taxonomy" id="1171596"/>
    <lineage>
        <taxon>Bacteria</taxon>
        <taxon>Pseudomonadati</taxon>
        <taxon>Pseudomonadota</taxon>
        <taxon>Gammaproteobacteria</taxon>
        <taxon>Oceanospirillales</taxon>
        <taxon>Oceanospirillaceae</taxon>
        <taxon>Bacterioplanoides</taxon>
    </lineage>
</organism>
<protein>
    <submittedName>
        <fullName evidence="3">DUF2007 domain-containing protein</fullName>
    </submittedName>
</protein>
<evidence type="ECO:0000256" key="1">
    <source>
        <dbReference type="SAM" id="Phobius"/>
    </source>
</evidence>
<sequence>MKCVYNAADMLEAHVLVGLLQQHKIAAFIEGEYLTGGVGDLATHNYVRVMVNNDDFDRGRQLALEYDQANSHDQQPLPDWRLRYWPWFILALAGLLVAEVLRYF</sequence>
<evidence type="ECO:0000313" key="4">
    <source>
        <dbReference type="Proteomes" id="UP001595722"/>
    </source>
</evidence>
<keyword evidence="4" id="KW-1185">Reference proteome</keyword>
<gene>
    <name evidence="3" type="ORF">ACFOMG_04685</name>
</gene>
<feature type="transmembrane region" description="Helical" evidence="1">
    <location>
        <begin position="84"/>
        <end position="101"/>
    </location>
</feature>
<dbReference type="Pfam" id="PF09413">
    <property type="entry name" value="DUF2007"/>
    <property type="match status" value="1"/>
</dbReference>
<dbReference type="Proteomes" id="UP001595722">
    <property type="component" value="Unassembled WGS sequence"/>
</dbReference>
<comment type="caution">
    <text evidence="3">The sequence shown here is derived from an EMBL/GenBank/DDBJ whole genome shotgun (WGS) entry which is preliminary data.</text>
</comment>
<evidence type="ECO:0000313" key="3">
    <source>
        <dbReference type="EMBL" id="MFC3679407.1"/>
    </source>
</evidence>
<keyword evidence="1" id="KW-0812">Transmembrane</keyword>
<evidence type="ECO:0000259" key="2">
    <source>
        <dbReference type="Pfam" id="PF09413"/>
    </source>
</evidence>
<dbReference type="Gene3D" id="3.30.70.790">
    <property type="entry name" value="UreE, C-terminal domain"/>
    <property type="match status" value="1"/>
</dbReference>
<name>A0ABV7VRT1_9GAMM</name>
<dbReference type="InterPro" id="IPR018551">
    <property type="entry name" value="DUF2007"/>
</dbReference>